<sequence length="118" mass="13273">MSNGPWTDEENDLIVADYFAMLADDISGRRYSKAEHRRVLLPLLHDRSEGAGEFKHQNISAVLKGLGEAWIPGYKRAFNFQMTLVDAVARRLALNPAWARAPTGAAIRRWPLREAAQV</sequence>
<dbReference type="EMBL" id="AWXZ01000044">
    <property type="protein sequence ID" value="ESR22490.1"/>
    <property type="molecule type" value="Genomic_DNA"/>
</dbReference>
<proteinExistence type="predicted"/>
<accession>V4RGT5</accession>
<protein>
    <submittedName>
        <fullName evidence="1">Uncharacterized protein</fullName>
    </submittedName>
</protein>
<gene>
    <name evidence="1" type="ORF">N177_4220</name>
</gene>
<evidence type="ECO:0000313" key="1">
    <source>
        <dbReference type="EMBL" id="ESR22490.1"/>
    </source>
</evidence>
<comment type="caution">
    <text evidence="1">The sequence shown here is derived from an EMBL/GenBank/DDBJ whole genome shotgun (WGS) entry which is preliminary data.</text>
</comment>
<dbReference type="STRING" id="631454.N177_4220"/>
<dbReference type="Proteomes" id="UP000017819">
    <property type="component" value="Unassembled WGS sequence"/>
</dbReference>
<name>V4RGT5_9HYPH</name>
<reference evidence="1 2" key="1">
    <citation type="journal article" date="2014" name="Genome Announc.">
        <title>Draft Genome Sequence of Lutibaculum baratangense Strain AMV1T, Isolated from a Mud Volcano in Andamans, India.</title>
        <authorList>
            <person name="Singh A."/>
            <person name="Sreenivas A."/>
            <person name="Sathyanarayana Reddy G."/>
            <person name="Pinnaka A.K."/>
            <person name="Shivaji S."/>
        </authorList>
    </citation>
    <scope>NUCLEOTIDE SEQUENCE [LARGE SCALE GENOMIC DNA]</scope>
    <source>
        <strain evidence="1 2">AMV1</strain>
    </source>
</reference>
<dbReference type="AlphaFoldDB" id="V4RGT5"/>
<dbReference type="PATRIC" id="fig|631454.5.peg.4165"/>
<keyword evidence="2" id="KW-1185">Reference proteome</keyword>
<dbReference type="eggNOG" id="COG3440">
    <property type="taxonomic scope" value="Bacteria"/>
</dbReference>
<organism evidence="1 2">
    <name type="scientific">Lutibaculum baratangense AMV1</name>
    <dbReference type="NCBI Taxonomy" id="631454"/>
    <lineage>
        <taxon>Bacteria</taxon>
        <taxon>Pseudomonadati</taxon>
        <taxon>Pseudomonadota</taxon>
        <taxon>Alphaproteobacteria</taxon>
        <taxon>Hyphomicrobiales</taxon>
        <taxon>Tepidamorphaceae</taxon>
        <taxon>Lutibaculum</taxon>
    </lineage>
</organism>
<dbReference type="RefSeq" id="WP_023434322.1">
    <property type="nucleotide sequence ID" value="NZ_AWXZ01000044.1"/>
</dbReference>
<evidence type="ECO:0000313" key="2">
    <source>
        <dbReference type="Proteomes" id="UP000017819"/>
    </source>
</evidence>